<dbReference type="AlphaFoldDB" id="A0A0A9ARQ7"/>
<name>A0A0A9ARQ7_ARUDO</name>
<organism evidence="1">
    <name type="scientific">Arundo donax</name>
    <name type="common">Giant reed</name>
    <name type="synonym">Donax arundinaceus</name>
    <dbReference type="NCBI Taxonomy" id="35708"/>
    <lineage>
        <taxon>Eukaryota</taxon>
        <taxon>Viridiplantae</taxon>
        <taxon>Streptophyta</taxon>
        <taxon>Embryophyta</taxon>
        <taxon>Tracheophyta</taxon>
        <taxon>Spermatophyta</taxon>
        <taxon>Magnoliopsida</taxon>
        <taxon>Liliopsida</taxon>
        <taxon>Poales</taxon>
        <taxon>Poaceae</taxon>
        <taxon>PACMAD clade</taxon>
        <taxon>Arundinoideae</taxon>
        <taxon>Arundineae</taxon>
        <taxon>Arundo</taxon>
    </lineage>
</organism>
<sequence length="57" mass="5876">MGGRRAGEKHAATSFLNVILAESIILAPSPLPCSFVEYSSICQASAKLSLLSLPAAS</sequence>
<reference evidence="1" key="2">
    <citation type="journal article" date="2015" name="Data Brief">
        <title>Shoot transcriptome of the giant reed, Arundo donax.</title>
        <authorList>
            <person name="Barrero R.A."/>
            <person name="Guerrero F.D."/>
            <person name="Moolhuijzen P."/>
            <person name="Goolsby J.A."/>
            <person name="Tidwell J."/>
            <person name="Bellgard S.E."/>
            <person name="Bellgard M.I."/>
        </authorList>
    </citation>
    <scope>NUCLEOTIDE SEQUENCE</scope>
    <source>
        <tissue evidence="1">Shoot tissue taken approximately 20 cm above the soil surface</tissue>
    </source>
</reference>
<dbReference type="EMBL" id="GBRH01248128">
    <property type="protein sequence ID" value="JAD49767.1"/>
    <property type="molecule type" value="Transcribed_RNA"/>
</dbReference>
<protein>
    <submittedName>
        <fullName evidence="1">Uncharacterized protein</fullName>
    </submittedName>
</protein>
<proteinExistence type="predicted"/>
<evidence type="ECO:0000313" key="1">
    <source>
        <dbReference type="EMBL" id="JAD49767.1"/>
    </source>
</evidence>
<accession>A0A0A9ARQ7</accession>
<reference evidence="1" key="1">
    <citation type="submission" date="2014-09" db="EMBL/GenBank/DDBJ databases">
        <authorList>
            <person name="Magalhaes I.L.F."/>
            <person name="Oliveira U."/>
            <person name="Santos F.R."/>
            <person name="Vidigal T.H.D.A."/>
            <person name="Brescovit A.D."/>
            <person name="Santos A.J."/>
        </authorList>
    </citation>
    <scope>NUCLEOTIDE SEQUENCE</scope>
    <source>
        <tissue evidence="1">Shoot tissue taken approximately 20 cm above the soil surface</tissue>
    </source>
</reference>